<accession>A0ABS9UU34</accession>
<evidence type="ECO:0000256" key="1">
    <source>
        <dbReference type="SAM" id="MobiDB-lite"/>
    </source>
</evidence>
<dbReference type="EMBL" id="JAKZGS010000028">
    <property type="protein sequence ID" value="MCH7400124.1"/>
    <property type="molecule type" value="Genomic_DNA"/>
</dbReference>
<sequence length="174" mass="19283">MGKISKELETKVRLIFRSYPKAKEFHFTSDGQAFSLESDAKNHAKTLKAKEVTKITRQMVVSGNFELDTTVYDEKVVQETSAGNEFQASGAKGEKGLNDQIGKAAEDEERKTLIEKFTELEGKKPAHNIGTDKLKAAVEELEKAAKEAAEKADKDSDSEKGSDDQKDTENQKPE</sequence>
<protein>
    <recommendedName>
        <fullName evidence="4">PRTRC system protein E</fullName>
    </recommendedName>
</protein>
<feature type="region of interest" description="Disordered" evidence="1">
    <location>
        <begin position="83"/>
        <end position="107"/>
    </location>
</feature>
<organism evidence="2 3">
    <name type="scientific">Belliella calami</name>
    <dbReference type="NCBI Taxonomy" id="2923436"/>
    <lineage>
        <taxon>Bacteria</taxon>
        <taxon>Pseudomonadati</taxon>
        <taxon>Bacteroidota</taxon>
        <taxon>Cytophagia</taxon>
        <taxon>Cytophagales</taxon>
        <taxon>Cyclobacteriaceae</taxon>
        <taxon>Belliella</taxon>
    </lineage>
</organism>
<dbReference type="RefSeq" id="WP_241276617.1">
    <property type="nucleotide sequence ID" value="NZ_JAKZGS010000028.1"/>
</dbReference>
<evidence type="ECO:0008006" key="4">
    <source>
        <dbReference type="Google" id="ProtNLM"/>
    </source>
</evidence>
<comment type="caution">
    <text evidence="2">The sequence shown here is derived from an EMBL/GenBank/DDBJ whole genome shotgun (WGS) entry which is preliminary data.</text>
</comment>
<keyword evidence="3" id="KW-1185">Reference proteome</keyword>
<name>A0ABS9UU34_9BACT</name>
<evidence type="ECO:0000313" key="3">
    <source>
        <dbReference type="Proteomes" id="UP001165488"/>
    </source>
</evidence>
<evidence type="ECO:0000313" key="2">
    <source>
        <dbReference type="EMBL" id="MCH7400124.1"/>
    </source>
</evidence>
<feature type="region of interest" description="Disordered" evidence="1">
    <location>
        <begin position="141"/>
        <end position="174"/>
    </location>
</feature>
<reference evidence="2" key="1">
    <citation type="submission" date="2022-03" db="EMBL/GenBank/DDBJ databases">
        <title>De novo assembled genomes of Belliella spp. (Cyclobacteriaceae) strains.</title>
        <authorList>
            <person name="Szabo A."/>
            <person name="Korponai K."/>
            <person name="Felfoldi T."/>
        </authorList>
    </citation>
    <scope>NUCLEOTIDE SEQUENCE</scope>
    <source>
        <strain evidence="2">DSM 107340</strain>
    </source>
</reference>
<dbReference type="Proteomes" id="UP001165488">
    <property type="component" value="Unassembled WGS sequence"/>
</dbReference>
<proteinExistence type="predicted"/>
<gene>
    <name evidence="2" type="ORF">MM236_19165</name>
</gene>